<feature type="domain" description="HTH cro/C1-type" evidence="1">
    <location>
        <begin position="10"/>
        <end position="42"/>
    </location>
</feature>
<dbReference type="Pfam" id="PF01381">
    <property type="entry name" value="HTH_3"/>
    <property type="match status" value="1"/>
</dbReference>
<organism evidence="2 3">
    <name type="scientific">Hyphomonas oceanitis SCH89</name>
    <dbReference type="NCBI Taxonomy" id="1280953"/>
    <lineage>
        <taxon>Bacteria</taxon>
        <taxon>Pseudomonadati</taxon>
        <taxon>Pseudomonadota</taxon>
        <taxon>Alphaproteobacteria</taxon>
        <taxon>Hyphomonadales</taxon>
        <taxon>Hyphomonadaceae</taxon>
        <taxon>Hyphomonas</taxon>
    </lineage>
</organism>
<comment type="caution">
    <text evidence="2">The sequence shown here is derived from an EMBL/GenBank/DDBJ whole genome shotgun (WGS) entry which is preliminary data.</text>
</comment>
<evidence type="ECO:0000313" key="3">
    <source>
        <dbReference type="Proteomes" id="UP000024942"/>
    </source>
</evidence>
<proteinExistence type="predicted"/>
<dbReference type="InterPro" id="IPR001387">
    <property type="entry name" value="Cro/C1-type_HTH"/>
</dbReference>
<dbReference type="AlphaFoldDB" id="A0A059G9R0"/>
<accession>A0A059G9R0</accession>
<dbReference type="PROSITE" id="PS50943">
    <property type="entry name" value="HTH_CROC1"/>
    <property type="match status" value="1"/>
</dbReference>
<dbReference type="GO" id="GO:0003677">
    <property type="term" value="F:DNA binding"/>
    <property type="evidence" value="ECO:0007669"/>
    <property type="project" value="UniProtKB-KW"/>
</dbReference>
<keyword evidence="2" id="KW-0238">DNA-binding</keyword>
<dbReference type="Gene3D" id="1.10.260.40">
    <property type="entry name" value="lambda repressor-like DNA-binding domains"/>
    <property type="match status" value="1"/>
</dbReference>
<protein>
    <submittedName>
        <fullName evidence="2">DNA-binding protein</fullName>
    </submittedName>
</protein>
<dbReference type="EMBL" id="ARYL01000005">
    <property type="protein sequence ID" value="KDA03439.1"/>
    <property type="molecule type" value="Genomic_DNA"/>
</dbReference>
<name>A0A059G9R0_9PROT</name>
<gene>
    <name evidence="2" type="ORF">HOC_04779</name>
</gene>
<dbReference type="CDD" id="cd00093">
    <property type="entry name" value="HTH_XRE"/>
    <property type="match status" value="1"/>
</dbReference>
<reference evidence="2 3" key="1">
    <citation type="journal article" date="2014" name="Antonie Van Leeuwenhoek">
        <title>Hyphomonas beringensis sp. nov. and Hyphomonas chukchiensis sp. nov., isolated from surface seawater of the Bering Sea and Chukchi Sea.</title>
        <authorList>
            <person name="Li C."/>
            <person name="Lai Q."/>
            <person name="Li G."/>
            <person name="Dong C."/>
            <person name="Wang J."/>
            <person name="Liao Y."/>
            <person name="Shao Z."/>
        </authorList>
    </citation>
    <scope>NUCLEOTIDE SEQUENCE [LARGE SCALE GENOMIC DNA]</scope>
    <source>
        <strain evidence="2 3">SCH89</strain>
    </source>
</reference>
<dbReference type="SUPFAM" id="SSF47413">
    <property type="entry name" value="lambda repressor-like DNA-binding domains"/>
    <property type="match status" value="1"/>
</dbReference>
<dbReference type="STRING" id="1280953.HOC_04779"/>
<evidence type="ECO:0000259" key="1">
    <source>
        <dbReference type="PROSITE" id="PS50943"/>
    </source>
</evidence>
<sequence>MKIMLTPGQIRAARALLDWSQQELADESGVSLATIRRIESDRGPDRSTSPIREAIRRAFENGGVLFTPEDNKGGAGVRMKR</sequence>
<keyword evidence="3" id="KW-1185">Reference proteome</keyword>
<dbReference type="eggNOG" id="COG1396">
    <property type="taxonomic scope" value="Bacteria"/>
</dbReference>
<dbReference type="InterPro" id="IPR010982">
    <property type="entry name" value="Lambda_DNA-bd_dom_sf"/>
</dbReference>
<dbReference type="Proteomes" id="UP000024942">
    <property type="component" value="Unassembled WGS sequence"/>
</dbReference>
<evidence type="ECO:0000313" key="2">
    <source>
        <dbReference type="EMBL" id="KDA03439.1"/>
    </source>
</evidence>